<dbReference type="EMBL" id="JBHUEA010000004">
    <property type="protein sequence ID" value="MFD1720768.1"/>
    <property type="molecule type" value="Genomic_DNA"/>
</dbReference>
<accession>A0ABW4LB46</accession>
<evidence type="ECO:0000259" key="1">
    <source>
        <dbReference type="Pfam" id="PF01636"/>
    </source>
</evidence>
<dbReference type="SUPFAM" id="SSF56112">
    <property type="entry name" value="Protein kinase-like (PK-like)"/>
    <property type="match status" value="1"/>
</dbReference>
<dbReference type="Gene3D" id="3.90.1200.10">
    <property type="match status" value="1"/>
</dbReference>
<dbReference type="InterPro" id="IPR002575">
    <property type="entry name" value="Aminoglycoside_PTrfase"/>
</dbReference>
<gene>
    <name evidence="2" type="ORF">ACFSBI_04340</name>
</gene>
<keyword evidence="3" id="KW-1185">Reference proteome</keyword>
<proteinExistence type="predicted"/>
<organism evidence="2 3">
    <name type="scientific">Amnibacterium endophyticum</name>
    <dbReference type="NCBI Taxonomy" id="2109337"/>
    <lineage>
        <taxon>Bacteria</taxon>
        <taxon>Bacillati</taxon>
        <taxon>Actinomycetota</taxon>
        <taxon>Actinomycetes</taxon>
        <taxon>Micrococcales</taxon>
        <taxon>Microbacteriaceae</taxon>
        <taxon>Amnibacterium</taxon>
    </lineage>
</organism>
<name>A0ABW4LB46_9MICO</name>
<evidence type="ECO:0000313" key="3">
    <source>
        <dbReference type="Proteomes" id="UP001597347"/>
    </source>
</evidence>
<feature type="domain" description="Aminoglycoside phosphotransferase" evidence="1">
    <location>
        <begin position="51"/>
        <end position="226"/>
    </location>
</feature>
<dbReference type="Proteomes" id="UP001597347">
    <property type="component" value="Unassembled WGS sequence"/>
</dbReference>
<dbReference type="Pfam" id="PF01636">
    <property type="entry name" value="APH"/>
    <property type="match status" value="1"/>
</dbReference>
<comment type="caution">
    <text evidence="2">The sequence shown here is derived from an EMBL/GenBank/DDBJ whole genome shotgun (WGS) entry which is preliminary data.</text>
</comment>
<dbReference type="RefSeq" id="WP_377932397.1">
    <property type="nucleotide sequence ID" value="NZ_JBHUEA010000004.1"/>
</dbReference>
<protein>
    <submittedName>
        <fullName evidence="2">Phosphotransferase family protein</fullName>
    </submittedName>
</protein>
<sequence>MDARLRVVVDLARRLGLRVEQPVVLRDRSNLLVRLDPAPVVARVAGQTTVVRHGPAWLAREIEVARFLGEAGAPVVPPSPLLPAGPHEYLGLVISFWTAVQEVGEVDPVAAGAALRRCHELLAGFEGDLPRWGALREVERILDRLARTEALDASRARKVLHLLRDRITAAALPEQAVHGDAHLGNVLQTADGPRWNDWEDAFAGPTGWDLACLLASDRPGSASAAASTADEVPADALAALVEARRLQAAAWSVVLGRARGDDAMAERGLTALSGP</sequence>
<evidence type="ECO:0000313" key="2">
    <source>
        <dbReference type="EMBL" id="MFD1720768.1"/>
    </source>
</evidence>
<reference evidence="3" key="1">
    <citation type="journal article" date="2019" name="Int. J. Syst. Evol. Microbiol.">
        <title>The Global Catalogue of Microorganisms (GCM) 10K type strain sequencing project: providing services to taxonomists for standard genome sequencing and annotation.</title>
        <authorList>
            <consortium name="The Broad Institute Genomics Platform"/>
            <consortium name="The Broad Institute Genome Sequencing Center for Infectious Disease"/>
            <person name="Wu L."/>
            <person name="Ma J."/>
        </authorList>
    </citation>
    <scope>NUCLEOTIDE SEQUENCE [LARGE SCALE GENOMIC DNA]</scope>
    <source>
        <strain evidence="3">CGMCC 1.12471</strain>
    </source>
</reference>
<dbReference type="InterPro" id="IPR011009">
    <property type="entry name" value="Kinase-like_dom_sf"/>
</dbReference>